<organism evidence="17 18">
    <name type="scientific">Sphenodon punctatus</name>
    <name type="common">Tuatara</name>
    <name type="synonym">Hatteria punctata</name>
    <dbReference type="NCBI Taxonomy" id="8508"/>
    <lineage>
        <taxon>Eukaryota</taxon>
        <taxon>Metazoa</taxon>
        <taxon>Chordata</taxon>
        <taxon>Craniata</taxon>
        <taxon>Vertebrata</taxon>
        <taxon>Euteleostomi</taxon>
        <taxon>Lepidosauria</taxon>
        <taxon>Sphenodontia</taxon>
        <taxon>Sphenodontidae</taxon>
        <taxon>Sphenodon</taxon>
    </lineage>
</organism>
<dbReference type="GeneTree" id="ENSGT00390000005052"/>
<evidence type="ECO:0000256" key="8">
    <source>
        <dbReference type="ARBA" id="ARBA00022692"/>
    </source>
</evidence>
<dbReference type="GO" id="GO:0016607">
    <property type="term" value="C:nuclear speck"/>
    <property type="evidence" value="ECO:0007669"/>
    <property type="project" value="Ensembl"/>
</dbReference>
<name>A0A8D0L9H4_SPHPU</name>
<evidence type="ECO:0000256" key="6">
    <source>
        <dbReference type="ARBA" id="ARBA00022448"/>
    </source>
</evidence>
<evidence type="ECO:0000256" key="11">
    <source>
        <dbReference type="ARBA" id="ARBA00022989"/>
    </source>
</evidence>
<evidence type="ECO:0000313" key="17">
    <source>
        <dbReference type="Ensembl" id="ENSSPUP00000017439.1"/>
    </source>
</evidence>
<evidence type="ECO:0000256" key="14">
    <source>
        <dbReference type="ARBA" id="ARBA00030377"/>
    </source>
</evidence>
<evidence type="ECO:0000256" key="9">
    <source>
        <dbReference type="ARBA" id="ARBA00022792"/>
    </source>
</evidence>
<dbReference type="GO" id="GO:0005743">
    <property type="term" value="C:mitochondrial inner membrane"/>
    <property type="evidence" value="ECO:0007669"/>
    <property type="project" value="UniProtKB-SubCell"/>
</dbReference>
<evidence type="ECO:0000256" key="7">
    <source>
        <dbReference type="ARBA" id="ARBA00022660"/>
    </source>
</evidence>
<keyword evidence="10" id="KW-0249">Electron transport</keyword>
<keyword evidence="11 16" id="KW-1133">Transmembrane helix</keyword>
<keyword evidence="9" id="KW-0999">Mitochondrion inner membrane</keyword>
<evidence type="ECO:0000256" key="13">
    <source>
        <dbReference type="ARBA" id="ARBA00023136"/>
    </source>
</evidence>
<dbReference type="PANTHER" id="PTHR15222:SF2">
    <property type="entry name" value="NADH DEHYDROGENASE [UBIQUINONE] 1 BETA SUBCOMPLEX SUBUNIT 1"/>
    <property type="match status" value="1"/>
</dbReference>
<dbReference type="PANTHER" id="PTHR15222">
    <property type="entry name" value="NADH DEHYDROGENASE [UBIQUINONE] 1 BETA SUBCOMPLEX SUBUNIT 1"/>
    <property type="match status" value="1"/>
</dbReference>
<sequence>MVNFFQFVREHWIHVLVPFGFGLGYYLDRRSDAQLTDYRNKSKLYARELKPGEEVTWR</sequence>
<evidence type="ECO:0000256" key="3">
    <source>
        <dbReference type="ARBA" id="ARBA00007393"/>
    </source>
</evidence>
<reference evidence="17" key="1">
    <citation type="submission" date="2025-08" db="UniProtKB">
        <authorList>
            <consortium name="Ensembl"/>
        </authorList>
    </citation>
    <scope>IDENTIFICATION</scope>
</reference>
<protein>
    <recommendedName>
        <fullName evidence="5">NADH dehydrogenase [ubiquinone] 1 beta subcomplex subunit 1</fullName>
    </recommendedName>
    <alternativeName>
        <fullName evidence="15">Complex I-MNLL</fullName>
    </alternativeName>
    <alternativeName>
        <fullName evidence="14">NADH-ubiquinone oxidoreductase MNLL subunit</fullName>
    </alternativeName>
</protein>
<gene>
    <name evidence="17" type="primary">NDUFB1</name>
</gene>
<feature type="transmembrane region" description="Helical" evidence="16">
    <location>
        <begin position="12"/>
        <end position="28"/>
    </location>
</feature>
<evidence type="ECO:0000256" key="2">
    <source>
        <dbReference type="ARBA" id="ARBA00004298"/>
    </source>
</evidence>
<evidence type="ECO:0000256" key="15">
    <source>
        <dbReference type="ARBA" id="ARBA00033364"/>
    </source>
</evidence>
<dbReference type="GO" id="GO:0045271">
    <property type="term" value="C:respiratory chain complex I"/>
    <property type="evidence" value="ECO:0007669"/>
    <property type="project" value="Ensembl"/>
</dbReference>
<evidence type="ECO:0000256" key="1">
    <source>
        <dbReference type="ARBA" id="ARBA00003335"/>
    </source>
</evidence>
<accession>A0A8D0L9H4</accession>
<keyword evidence="13 16" id="KW-0472">Membrane</keyword>
<evidence type="ECO:0000256" key="10">
    <source>
        <dbReference type="ARBA" id="ARBA00022982"/>
    </source>
</evidence>
<dbReference type="OMA" id="HWVHTLV"/>
<comment type="subunit">
    <text evidence="4">Complex I is composed of 45 different subunits.</text>
</comment>
<dbReference type="AlphaFoldDB" id="A0A8D0L9H4"/>
<evidence type="ECO:0000256" key="4">
    <source>
        <dbReference type="ARBA" id="ARBA00011533"/>
    </source>
</evidence>
<proteinExistence type="inferred from homology"/>
<keyword evidence="18" id="KW-1185">Reference proteome</keyword>
<dbReference type="Proteomes" id="UP000694392">
    <property type="component" value="Unplaced"/>
</dbReference>
<comment type="subcellular location">
    <subcellularLocation>
        <location evidence="2">Mitochondrion inner membrane</location>
        <topology evidence="2">Single-pass membrane protein</topology>
        <orientation evidence="2">Matrix side</orientation>
    </subcellularLocation>
</comment>
<dbReference type="Pfam" id="PF08040">
    <property type="entry name" value="NADH_oxidored"/>
    <property type="match status" value="1"/>
</dbReference>
<comment type="similarity">
    <text evidence="3">Belongs to the complex I NDUFB1 subunit family.</text>
</comment>
<keyword evidence="12" id="KW-0496">Mitochondrion</keyword>
<evidence type="ECO:0000256" key="12">
    <source>
        <dbReference type="ARBA" id="ARBA00023128"/>
    </source>
</evidence>
<keyword evidence="7" id="KW-0679">Respiratory chain</keyword>
<dbReference type="InterPro" id="IPR012575">
    <property type="entry name" value="NDUB1"/>
</dbReference>
<dbReference type="Ensembl" id="ENSSPUT00000018568.1">
    <property type="protein sequence ID" value="ENSSPUP00000017439.1"/>
    <property type="gene ID" value="ENSSPUG00000013477.1"/>
</dbReference>
<evidence type="ECO:0000313" key="18">
    <source>
        <dbReference type="Proteomes" id="UP000694392"/>
    </source>
</evidence>
<comment type="function">
    <text evidence="1">Accessory subunit of the mitochondrial membrane respiratory chain NADH dehydrogenase (Complex I) that is believed not to be involved in catalysis. Complex I functions in the transfer of electrons from NADH to the respiratory chain. The immediate electron acceptor for the enzyme is believed to be ubiquinone.</text>
</comment>
<keyword evidence="8 16" id="KW-0812">Transmembrane</keyword>
<reference evidence="17" key="2">
    <citation type="submission" date="2025-09" db="UniProtKB">
        <authorList>
            <consortium name="Ensembl"/>
        </authorList>
    </citation>
    <scope>IDENTIFICATION</scope>
</reference>
<keyword evidence="6" id="KW-0813">Transport</keyword>
<evidence type="ECO:0000256" key="16">
    <source>
        <dbReference type="SAM" id="Phobius"/>
    </source>
</evidence>
<evidence type="ECO:0000256" key="5">
    <source>
        <dbReference type="ARBA" id="ARBA00018678"/>
    </source>
</evidence>